<accession>A0A381N878</accession>
<organism evidence="1">
    <name type="scientific">marine metagenome</name>
    <dbReference type="NCBI Taxonomy" id="408172"/>
    <lineage>
        <taxon>unclassified sequences</taxon>
        <taxon>metagenomes</taxon>
        <taxon>ecological metagenomes</taxon>
    </lineage>
</organism>
<proteinExistence type="predicted"/>
<gene>
    <name evidence="1" type="ORF">METZ01_LOCUS3503</name>
</gene>
<reference evidence="1" key="1">
    <citation type="submission" date="2018-05" db="EMBL/GenBank/DDBJ databases">
        <authorList>
            <person name="Lanie J.A."/>
            <person name="Ng W.-L."/>
            <person name="Kazmierczak K.M."/>
            <person name="Andrzejewski T.M."/>
            <person name="Davidsen T.M."/>
            <person name="Wayne K.J."/>
            <person name="Tettelin H."/>
            <person name="Glass J.I."/>
            <person name="Rusch D."/>
            <person name="Podicherti R."/>
            <person name="Tsui H.-C.T."/>
            <person name="Winkler M.E."/>
        </authorList>
    </citation>
    <scope>NUCLEOTIDE SEQUENCE</scope>
</reference>
<name>A0A381N878_9ZZZZ</name>
<evidence type="ECO:0000313" key="1">
    <source>
        <dbReference type="EMBL" id="SUZ50649.1"/>
    </source>
</evidence>
<protein>
    <submittedName>
        <fullName evidence="1">Uncharacterized protein</fullName>
    </submittedName>
</protein>
<dbReference type="EMBL" id="UINC01000181">
    <property type="protein sequence ID" value="SUZ50649.1"/>
    <property type="molecule type" value="Genomic_DNA"/>
</dbReference>
<dbReference type="AlphaFoldDB" id="A0A381N878"/>
<sequence>MVLTGVYSLPFTIAESQPVAHPLRIKSYASLTLNNHRRGTDRPSSLRANGFSRVEKILDIDIVKFDAVRTKELLR</sequence>